<sequence>MNAPKRGSDGSPHMTAAPLFHNIASWLMRRENVPLSPDPGPPLILQAT</sequence>
<gene>
    <name evidence="1" type="ORF">I540_1976</name>
</gene>
<comment type="caution">
    <text evidence="1">The sequence shown here is derived from an EMBL/GenBank/DDBJ whole genome shotgun (WGS) entry which is preliminary data.</text>
</comment>
<dbReference type="AlphaFoldDB" id="X8DR56"/>
<evidence type="ECO:0000313" key="2">
    <source>
        <dbReference type="Proteomes" id="UP000023351"/>
    </source>
</evidence>
<protein>
    <submittedName>
        <fullName evidence="1">Putative penicillin-binding membrane protein pbpB</fullName>
    </submittedName>
</protein>
<dbReference type="EMBL" id="JAOJ01000002">
    <property type="protein sequence ID" value="EUA70183.1"/>
    <property type="molecule type" value="Genomic_DNA"/>
</dbReference>
<reference evidence="1 2" key="1">
    <citation type="submission" date="2013-12" db="EMBL/GenBank/DDBJ databases">
        <authorList>
            <person name="Zelazny A."/>
            <person name="Olivier K."/>
            <person name="Holland S."/>
            <person name="Lenaerts A."/>
            <person name="Ordway D."/>
            <person name="DeGroote M.A."/>
            <person name="Parker T."/>
            <person name="Sizemore C."/>
            <person name="Tallon L.J."/>
            <person name="Sadzewicz L.K."/>
            <person name="Sengamalay N."/>
            <person name="Fraser C.M."/>
            <person name="Hine E."/>
            <person name="Shefchek K.A."/>
            <person name="Das S.P."/>
            <person name="Tettelin H."/>
        </authorList>
    </citation>
    <scope>NUCLEOTIDE SEQUENCE [LARGE SCALE GENOMIC DNA]</scope>
    <source>
        <strain evidence="1 2">1513</strain>
    </source>
</reference>
<name>X8DR56_9MYCO</name>
<dbReference type="PATRIC" id="fig|1299321.3.peg.1904"/>
<proteinExistence type="predicted"/>
<accession>X8DR56</accession>
<evidence type="ECO:0000313" key="1">
    <source>
        <dbReference type="EMBL" id="EUA70183.1"/>
    </source>
</evidence>
<dbReference type="Proteomes" id="UP000023351">
    <property type="component" value="Unassembled WGS sequence"/>
</dbReference>
<organism evidence="1 2">
    <name type="scientific">Mycobacteroides abscessus subsp. bolletii 1513</name>
    <dbReference type="NCBI Taxonomy" id="1299321"/>
    <lineage>
        <taxon>Bacteria</taxon>
        <taxon>Bacillati</taxon>
        <taxon>Actinomycetota</taxon>
        <taxon>Actinomycetes</taxon>
        <taxon>Mycobacteriales</taxon>
        <taxon>Mycobacteriaceae</taxon>
        <taxon>Mycobacteroides</taxon>
        <taxon>Mycobacteroides abscessus</taxon>
    </lineage>
</organism>